<dbReference type="SUPFAM" id="SSF53067">
    <property type="entry name" value="Actin-like ATPase domain"/>
    <property type="match status" value="1"/>
</dbReference>
<sequence length="223" mass="24306">MLLADFGTSYTKLFTMAEDTEPRIVPTRELDPTFMADLATGHNAKRRGRESVNELIALAKGGRRLIAEPDTVLLDCGSRDIKFIRYQGFEVADMGWNAECGASMGFTIELLESYYNVDYTTVAVPKTGFSVTCGVLGMSNIFDAVVTGSSETEAVAKFVRGIARNAFRFAGSPDKIYLSGGLCDNPLFVGCFPCEVIPLGRFVLLEGLKGHLRTKGLLLRPTP</sequence>
<name>A0A444JFM4_9BACT</name>
<reference evidence="1 2" key="1">
    <citation type="submission" date="2017-01" db="EMBL/GenBank/DDBJ databases">
        <title>The cable genome- insights into the physiology and evolution of filamentous bacteria capable of sulfide oxidation via long distance electron transfer.</title>
        <authorList>
            <person name="Schreiber L."/>
            <person name="Bjerg J.T."/>
            <person name="Boggild A."/>
            <person name="Van De Vossenberg J."/>
            <person name="Meysman F."/>
            <person name="Nielsen L.P."/>
            <person name="Schramm A."/>
            <person name="Kjeldsen K.U."/>
        </authorList>
    </citation>
    <scope>NUCLEOTIDE SEQUENCE [LARGE SCALE GENOMIC DNA]</scope>
    <source>
        <strain evidence="1">A5</strain>
    </source>
</reference>
<dbReference type="Gene3D" id="3.30.420.40">
    <property type="match status" value="1"/>
</dbReference>
<keyword evidence="2" id="KW-1185">Reference proteome</keyword>
<proteinExistence type="predicted"/>
<dbReference type="AlphaFoldDB" id="A0A444JFM4"/>
<dbReference type="EMBL" id="MTKS01000077">
    <property type="protein sequence ID" value="RWX51817.1"/>
    <property type="molecule type" value="Genomic_DNA"/>
</dbReference>
<gene>
    <name evidence="1" type="ORF">VU01_10774</name>
</gene>
<evidence type="ECO:0000313" key="1">
    <source>
        <dbReference type="EMBL" id="RWX51817.1"/>
    </source>
</evidence>
<dbReference type="Proteomes" id="UP000288892">
    <property type="component" value="Unassembled WGS sequence"/>
</dbReference>
<evidence type="ECO:0008006" key="3">
    <source>
        <dbReference type="Google" id="ProtNLM"/>
    </source>
</evidence>
<dbReference type="InterPro" id="IPR043129">
    <property type="entry name" value="ATPase_NBD"/>
</dbReference>
<accession>A0A444JFM4</accession>
<evidence type="ECO:0000313" key="2">
    <source>
        <dbReference type="Proteomes" id="UP000288892"/>
    </source>
</evidence>
<comment type="caution">
    <text evidence="1">The sequence shown here is derived from an EMBL/GenBank/DDBJ whole genome shotgun (WGS) entry which is preliminary data.</text>
</comment>
<protein>
    <recommendedName>
        <fullName evidence="3">ATPase</fullName>
    </recommendedName>
</protein>
<organism evidence="1 2">
    <name type="scientific">Candidatus Electrothrix marina</name>
    <dbReference type="NCBI Taxonomy" id="1859130"/>
    <lineage>
        <taxon>Bacteria</taxon>
        <taxon>Pseudomonadati</taxon>
        <taxon>Thermodesulfobacteriota</taxon>
        <taxon>Desulfobulbia</taxon>
        <taxon>Desulfobulbales</taxon>
        <taxon>Desulfobulbaceae</taxon>
        <taxon>Candidatus Electrothrix</taxon>
    </lineage>
</organism>